<keyword evidence="2" id="KW-1185">Reference proteome</keyword>
<dbReference type="EMBL" id="CM037629">
    <property type="protein sequence ID" value="KAH7990809.1"/>
    <property type="molecule type" value="Genomic_DNA"/>
</dbReference>
<accession>A0ACB8EDY1</accession>
<organism evidence="1 2">
    <name type="scientific">Sphaerodactylus townsendi</name>
    <dbReference type="NCBI Taxonomy" id="933632"/>
    <lineage>
        <taxon>Eukaryota</taxon>
        <taxon>Metazoa</taxon>
        <taxon>Chordata</taxon>
        <taxon>Craniata</taxon>
        <taxon>Vertebrata</taxon>
        <taxon>Euteleostomi</taxon>
        <taxon>Lepidosauria</taxon>
        <taxon>Squamata</taxon>
        <taxon>Bifurcata</taxon>
        <taxon>Gekkota</taxon>
        <taxon>Sphaerodactylidae</taxon>
        <taxon>Sphaerodactylus</taxon>
    </lineage>
</organism>
<comment type="caution">
    <text evidence="1">The sequence shown here is derived from an EMBL/GenBank/DDBJ whole genome shotgun (WGS) entry which is preliminary data.</text>
</comment>
<protein>
    <submittedName>
        <fullName evidence="1">Uncharacterized protein</fullName>
    </submittedName>
</protein>
<reference evidence="1" key="1">
    <citation type="submission" date="2021-08" db="EMBL/GenBank/DDBJ databases">
        <title>The first chromosome-level gecko genome reveals the dynamic sex chromosomes of Neotropical dwarf geckos (Sphaerodactylidae: Sphaerodactylus).</title>
        <authorList>
            <person name="Pinto B.J."/>
            <person name="Keating S.E."/>
            <person name="Gamble T."/>
        </authorList>
    </citation>
    <scope>NUCLEOTIDE SEQUENCE</scope>
    <source>
        <strain evidence="1">TG3544</strain>
    </source>
</reference>
<evidence type="ECO:0000313" key="2">
    <source>
        <dbReference type="Proteomes" id="UP000827872"/>
    </source>
</evidence>
<sequence length="74" mass="7691">MGSQKVKQLLEENGDVSLTAAGRLQRLQPLELGAKGTSGGTAGAVAAEMPQARPAGYLEVISQANMKLMNLEPP</sequence>
<dbReference type="Proteomes" id="UP000827872">
    <property type="component" value="Linkage Group LG16"/>
</dbReference>
<gene>
    <name evidence="1" type="ORF">K3G42_011802</name>
</gene>
<evidence type="ECO:0000313" key="1">
    <source>
        <dbReference type="EMBL" id="KAH7990809.1"/>
    </source>
</evidence>
<name>A0ACB8EDY1_9SAUR</name>
<proteinExistence type="predicted"/>